<dbReference type="AlphaFoldDB" id="A0A074YX75"/>
<name>A0A074YX75_OPIVI</name>
<dbReference type="Proteomes" id="UP000054324">
    <property type="component" value="Unassembled WGS sequence"/>
</dbReference>
<organism evidence="1 2">
    <name type="scientific">Opisthorchis viverrini</name>
    <name type="common">Southeast Asian liver fluke</name>
    <dbReference type="NCBI Taxonomy" id="6198"/>
    <lineage>
        <taxon>Eukaryota</taxon>
        <taxon>Metazoa</taxon>
        <taxon>Spiralia</taxon>
        <taxon>Lophotrochozoa</taxon>
        <taxon>Platyhelminthes</taxon>
        <taxon>Trematoda</taxon>
        <taxon>Digenea</taxon>
        <taxon>Opisthorchiida</taxon>
        <taxon>Opisthorchiata</taxon>
        <taxon>Opisthorchiidae</taxon>
        <taxon>Opisthorchis</taxon>
    </lineage>
</organism>
<gene>
    <name evidence="1" type="ORF">T265_11812</name>
</gene>
<keyword evidence="2" id="KW-1185">Reference proteome</keyword>
<reference evidence="1 2" key="1">
    <citation type="submission" date="2013-11" db="EMBL/GenBank/DDBJ databases">
        <title>Opisthorchis viverrini - life in the bile duct.</title>
        <authorList>
            <person name="Young N.D."/>
            <person name="Nagarajan N."/>
            <person name="Lin S.J."/>
            <person name="Korhonen P.K."/>
            <person name="Jex A.R."/>
            <person name="Hall R.S."/>
            <person name="Safavi-Hemami H."/>
            <person name="Kaewkong W."/>
            <person name="Bertrand D."/>
            <person name="Gao S."/>
            <person name="Seet Q."/>
            <person name="Wongkham S."/>
            <person name="Teh B.T."/>
            <person name="Wongkham C."/>
            <person name="Intapan P.M."/>
            <person name="Maleewong W."/>
            <person name="Yang X."/>
            <person name="Hu M."/>
            <person name="Wang Z."/>
            <person name="Hofmann A."/>
            <person name="Sternberg P.W."/>
            <person name="Tan P."/>
            <person name="Wang J."/>
            <person name="Gasser R.B."/>
        </authorList>
    </citation>
    <scope>NUCLEOTIDE SEQUENCE [LARGE SCALE GENOMIC DNA]</scope>
</reference>
<dbReference type="EMBL" id="KL597219">
    <property type="protein sequence ID" value="KER19406.1"/>
    <property type="molecule type" value="Genomic_DNA"/>
</dbReference>
<dbReference type="CTD" id="20325980"/>
<protein>
    <submittedName>
        <fullName evidence="1">Uncharacterized protein</fullName>
    </submittedName>
</protein>
<proteinExistence type="predicted"/>
<dbReference type="GeneID" id="20325980"/>
<evidence type="ECO:0000313" key="2">
    <source>
        <dbReference type="Proteomes" id="UP000054324"/>
    </source>
</evidence>
<accession>A0A074YX75</accession>
<evidence type="ECO:0000313" key="1">
    <source>
        <dbReference type="EMBL" id="KER19406.1"/>
    </source>
</evidence>
<dbReference type="RefSeq" id="XP_009176846.1">
    <property type="nucleotide sequence ID" value="XM_009178582.1"/>
</dbReference>
<dbReference type="KEGG" id="ovi:T265_11812"/>
<sequence>MCSLSGYFLYKALCSHQQPQSVGADIDVSLASATSLQTVTIPNWNELAASRTPAGIEQKQLTCASTTCPIETSLLPATTQTKPADVDRTSA</sequence>